<protein>
    <submittedName>
        <fullName evidence="1">Uncharacterized protein</fullName>
    </submittedName>
</protein>
<reference evidence="1" key="1">
    <citation type="submission" date="2021-09" db="EMBL/GenBank/DDBJ databases">
        <title>The genome of Mauremys mutica provides insights into the evolution of semi-aquatic lifestyle.</title>
        <authorList>
            <person name="Gong S."/>
            <person name="Gao Y."/>
        </authorList>
    </citation>
    <scope>NUCLEOTIDE SEQUENCE</scope>
    <source>
        <strain evidence="1">MM-2020</strain>
        <tissue evidence="1">Muscle</tissue>
    </source>
</reference>
<gene>
    <name evidence="1" type="ORF">KIL84_022849</name>
</gene>
<evidence type="ECO:0000313" key="1">
    <source>
        <dbReference type="EMBL" id="KAH1165290.1"/>
    </source>
</evidence>
<name>A0A9D3WQK9_9SAUR</name>
<comment type="caution">
    <text evidence="1">The sequence shown here is derived from an EMBL/GenBank/DDBJ whole genome shotgun (WGS) entry which is preliminary data.</text>
</comment>
<sequence>MIMGVNLWGFGLFFNQHFVVRSCRCILTSFSLKTWYNSTFYHHQSSSLWQTIQCEFPAEQRKIFQLQSAIFPQFTSSPYFPFAHLFPSIKKKSNQCWKHKKHGKHILQSRRTSLGRKPETPVLNLQRQPPTYHNITQLASAKGESCVLGANQGIHWPGQQYQPSLCSVY</sequence>
<proteinExistence type="predicted"/>
<dbReference type="Proteomes" id="UP000827986">
    <property type="component" value="Unassembled WGS sequence"/>
</dbReference>
<dbReference type="AlphaFoldDB" id="A0A9D3WQK9"/>
<evidence type="ECO:0000313" key="2">
    <source>
        <dbReference type="Proteomes" id="UP000827986"/>
    </source>
</evidence>
<keyword evidence="2" id="KW-1185">Reference proteome</keyword>
<dbReference type="EMBL" id="JAHDVG010000488">
    <property type="protein sequence ID" value="KAH1165290.1"/>
    <property type="molecule type" value="Genomic_DNA"/>
</dbReference>
<organism evidence="1 2">
    <name type="scientific">Mauremys mutica</name>
    <name type="common">yellowpond turtle</name>
    <dbReference type="NCBI Taxonomy" id="74926"/>
    <lineage>
        <taxon>Eukaryota</taxon>
        <taxon>Metazoa</taxon>
        <taxon>Chordata</taxon>
        <taxon>Craniata</taxon>
        <taxon>Vertebrata</taxon>
        <taxon>Euteleostomi</taxon>
        <taxon>Archelosauria</taxon>
        <taxon>Testudinata</taxon>
        <taxon>Testudines</taxon>
        <taxon>Cryptodira</taxon>
        <taxon>Durocryptodira</taxon>
        <taxon>Testudinoidea</taxon>
        <taxon>Geoemydidae</taxon>
        <taxon>Geoemydinae</taxon>
        <taxon>Mauremys</taxon>
    </lineage>
</organism>
<accession>A0A9D3WQK9</accession>